<dbReference type="Proteomes" id="UP000053586">
    <property type="component" value="Unassembled WGS sequence"/>
</dbReference>
<comment type="caution">
    <text evidence="1">The sequence shown here is derived from an EMBL/GenBank/DDBJ whole genome shotgun (WGS) entry which is preliminary data.</text>
</comment>
<evidence type="ECO:0000313" key="1">
    <source>
        <dbReference type="EMBL" id="GAB56992.1"/>
    </source>
</evidence>
<gene>
    <name evidence="1" type="ORF">GPUN_2878</name>
</gene>
<dbReference type="AlphaFoldDB" id="H5TF65"/>
<dbReference type="EMBL" id="BAET01000033">
    <property type="protein sequence ID" value="GAB56992.1"/>
    <property type="molecule type" value="Genomic_DNA"/>
</dbReference>
<organism evidence="1 2">
    <name type="scientific">Glaciecola punicea ACAM 611</name>
    <dbReference type="NCBI Taxonomy" id="1121923"/>
    <lineage>
        <taxon>Bacteria</taxon>
        <taxon>Pseudomonadati</taxon>
        <taxon>Pseudomonadota</taxon>
        <taxon>Gammaproteobacteria</taxon>
        <taxon>Alteromonadales</taxon>
        <taxon>Alteromonadaceae</taxon>
        <taxon>Glaciecola</taxon>
    </lineage>
</organism>
<protein>
    <submittedName>
        <fullName evidence="1">Uncharacterized protein</fullName>
    </submittedName>
</protein>
<accession>H5TF65</accession>
<name>H5TF65_9ALTE</name>
<reference evidence="1 2" key="2">
    <citation type="journal article" date="2017" name="Antonie Van Leeuwenhoek">
        <title>Rhizobium rhizosphaerae sp. nov., a novel species isolated from rice rhizosphere.</title>
        <authorList>
            <person name="Zhao J.J."/>
            <person name="Zhang J."/>
            <person name="Zhang R.J."/>
            <person name="Zhang C.W."/>
            <person name="Yin H.Q."/>
            <person name="Zhang X.X."/>
        </authorList>
    </citation>
    <scope>NUCLEOTIDE SEQUENCE [LARGE SCALE GENOMIC DNA]</scope>
    <source>
        <strain evidence="1 2">ACAM 611</strain>
    </source>
</reference>
<keyword evidence="2" id="KW-1185">Reference proteome</keyword>
<reference evidence="1 2" key="1">
    <citation type="journal article" date="2012" name="J. Bacteriol.">
        <title>Genome sequence of proteorhodopsin-containing sea ice bacterium Glaciecola punicea ACAM 611T.</title>
        <authorList>
            <person name="Qin Q.-L."/>
            <person name="Xie B.-B."/>
            <person name="Shu Y.-L."/>
            <person name="Rong J.-C."/>
            <person name="Zhao D.-L."/>
            <person name="Zhang X.-Y."/>
            <person name="Chen X.-L."/>
            <person name="Zhou B.-C."/>
            <person name="Zhanga Y.-Z."/>
        </authorList>
    </citation>
    <scope>NUCLEOTIDE SEQUENCE [LARGE SCALE GENOMIC DNA]</scope>
    <source>
        <strain evidence="1 2">ACAM 611</strain>
    </source>
</reference>
<proteinExistence type="predicted"/>
<sequence>MTINIHTNLISSMQNKKYDHILDSLFVCLEYLDTGSKYFAGIPELNFW</sequence>
<evidence type="ECO:0000313" key="2">
    <source>
        <dbReference type="Proteomes" id="UP000053586"/>
    </source>
</evidence>